<evidence type="ECO:0000313" key="11">
    <source>
        <dbReference type="Proteomes" id="UP001157938"/>
    </source>
</evidence>
<dbReference type="PANTHER" id="PTHR28127">
    <property type="entry name" value="RIBOSOME ASSEMBLY PROTEIN 3"/>
    <property type="match status" value="1"/>
</dbReference>
<feature type="domain" description="Ribosome-assembly protein 3 C-terminal" evidence="8">
    <location>
        <begin position="183"/>
        <end position="228"/>
    </location>
</feature>
<evidence type="ECO:0000256" key="2">
    <source>
        <dbReference type="ARBA" id="ARBA00004604"/>
    </source>
</evidence>
<dbReference type="Proteomes" id="UP001159659">
    <property type="component" value="Unassembled WGS sequence"/>
</dbReference>
<evidence type="ECO:0000256" key="1">
    <source>
        <dbReference type="ARBA" id="ARBA00003035"/>
    </source>
</evidence>
<keyword evidence="6" id="KW-0539">Nucleus</keyword>
<organism evidence="10 12">
    <name type="scientific">Peronospora farinosa</name>
    <dbReference type="NCBI Taxonomy" id="134698"/>
    <lineage>
        <taxon>Eukaryota</taxon>
        <taxon>Sar</taxon>
        <taxon>Stramenopiles</taxon>
        <taxon>Oomycota</taxon>
        <taxon>Peronosporomycetes</taxon>
        <taxon>Peronosporales</taxon>
        <taxon>Peronosporaceae</taxon>
        <taxon>Peronospora</taxon>
    </lineage>
</organism>
<comment type="function">
    <text evidence="1">Required for efficient biogenesis of the 60S ribosomal subunit.</text>
</comment>
<sequence length="246" mass="27283">MTNDETKGAQLMARYDRLIAALSKDAFQSSTGVYARMEDAFAAIEKAENDEQRQQLLTAATDKSIRCAELIAKSLEASASLSRLQQTLKVSYNYCQQDESDEDEEMDCEEDTPIDEGTTLLLQDLVVAGDAVEDAAKNYACLGVVRKTTRASHDLLTSAESHLKEYLASESATVGDVASQNDFRELYMEEFTTAFGDELDQFRQEERFESKDVTYLISCIHAGGDIFSPLQKKLFVESVGASQAME</sequence>
<dbReference type="PANTHER" id="PTHR28127:SF1">
    <property type="entry name" value="RIBOSOME ASSEMBLY PROTEIN 3"/>
    <property type="match status" value="1"/>
</dbReference>
<keyword evidence="11" id="KW-1185">Reference proteome</keyword>
<dbReference type="Proteomes" id="UP001157938">
    <property type="component" value="Unassembled WGS sequence"/>
</dbReference>
<name>A0AAV0SQF1_9STRA</name>
<evidence type="ECO:0000256" key="3">
    <source>
        <dbReference type="ARBA" id="ARBA00006256"/>
    </source>
</evidence>
<reference evidence="10" key="2">
    <citation type="submission" date="2022-12" db="EMBL/GenBank/DDBJ databases">
        <authorList>
            <person name="Webb A."/>
        </authorList>
    </citation>
    <scope>NUCLEOTIDE SEQUENCE</scope>
    <source>
        <strain evidence="10">Pf2</strain>
    </source>
</reference>
<proteinExistence type="inferred from homology"/>
<comment type="subcellular location">
    <subcellularLocation>
        <location evidence="2">Nucleus</location>
        <location evidence="2">Nucleolus</location>
    </subcellularLocation>
</comment>
<accession>A0AAV0SQF1</accession>
<keyword evidence="7" id="KW-0687">Ribonucleoprotein</keyword>
<dbReference type="InterPro" id="IPR028217">
    <property type="entry name" value="Rsa3_C"/>
</dbReference>
<dbReference type="AlphaFoldDB" id="A0AAV0SQF1"/>
<gene>
    <name evidence="9" type="ORF">PFR001_LOCUS1847</name>
    <name evidence="10" type="ORF">PFR002_LOCUS210</name>
</gene>
<evidence type="ECO:0000256" key="6">
    <source>
        <dbReference type="ARBA" id="ARBA00023242"/>
    </source>
</evidence>
<evidence type="ECO:0000256" key="5">
    <source>
        <dbReference type="ARBA" id="ARBA00022517"/>
    </source>
</evidence>
<dbReference type="Pfam" id="PF14615">
    <property type="entry name" value="Rsa3"/>
    <property type="match status" value="1"/>
</dbReference>
<keyword evidence="5" id="KW-0690">Ribosome biogenesis</keyword>
<evidence type="ECO:0000313" key="10">
    <source>
        <dbReference type="EMBL" id="CAI5704526.1"/>
    </source>
</evidence>
<dbReference type="EMBL" id="CAKLBC010000394">
    <property type="protein sequence ID" value="CAH0486198.1"/>
    <property type="molecule type" value="Genomic_DNA"/>
</dbReference>
<dbReference type="InterPro" id="IPR051898">
    <property type="entry name" value="Ribosome_Assembly_3"/>
</dbReference>
<comment type="similarity">
    <text evidence="3">Belongs to the RSA3 family.</text>
</comment>
<dbReference type="GO" id="GO:0030687">
    <property type="term" value="C:preribosome, large subunit precursor"/>
    <property type="evidence" value="ECO:0007669"/>
    <property type="project" value="TreeGrafter"/>
</dbReference>
<dbReference type="GO" id="GO:0000027">
    <property type="term" value="P:ribosomal large subunit assembly"/>
    <property type="evidence" value="ECO:0007669"/>
    <property type="project" value="TreeGrafter"/>
</dbReference>
<comment type="caution">
    <text evidence="10">The sequence shown here is derived from an EMBL/GenBank/DDBJ whole genome shotgun (WGS) entry which is preliminary data.</text>
</comment>
<evidence type="ECO:0000313" key="9">
    <source>
        <dbReference type="EMBL" id="CAH0486198.1"/>
    </source>
</evidence>
<protein>
    <recommendedName>
        <fullName evidence="4">Ribosome assembly protein 3</fullName>
    </recommendedName>
</protein>
<dbReference type="GO" id="GO:0005730">
    <property type="term" value="C:nucleolus"/>
    <property type="evidence" value="ECO:0007669"/>
    <property type="project" value="UniProtKB-SubCell"/>
</dbReference>
<evidence type="ECO:0000256" key="4">
    <source>
        <dbReference type="ARBA" id="ARBA00015339"/>
    </source>
</evidence>
<evidence type="ECO:0000259" key="8">
    <source>
        <dbReference type="Pfam" id="PF14615"/>
    </source>
</evidence>
<evidence type="ECO:0000256" key="7">
    <source>
        <dbReference type="ARBA" id="ARBA00023274"/>
    </source>
</evidence>
<dbReference type="EMBL" id="CANTFK010000017">
    <property type="protein sequence ID" value="CAI5704526.1"/>
    <property type="molecule type" value="Genomic_DNA"/>
</dbReference>
<reference evidence="9 11" key="1">
    <citation type="submission" date="2021-11" db="EMBL/GenBank/DDBJ databases">
        <authorList>
            <person name="Islam A."/>
            <person name="Islam S."/>
            <person name="Flora M.S."/>
            <person name="Rahman M."/>
            <person name="Ziaur R.M."/>
            <person name="Epstein J.H."/>
            <person name="Hassan M."/>
            <person name="Klassen M."/>
            <person name="Woodard K."/>
            <person name="Webb A."/>
            <person name="Webby R.J."/>
            <person name="El Zowalaty M.E."/>
        </authorList>
    </citation>
    <scope>NUCLEOTIDE SEQUENCE [LARGE SCALE GENOMIC DNA]</scope>
    <source>
        <strain evidence="9">Pf1</strain>
    </source>
</reference>
<evidence type="ECO:0000313" key="12">
    <source>
        <dbReference type="Proteomes" id="UP001159659"/>
    </source>
</evidence>